<keyword evidence="2" id="KW-0812">Transmembrane</keyword>
<keyword evidence="4" id="KW-1185">Reference proteome</keyword>
<evidence type="ECO:0000256" key="2">
    <source>
        <dbReference type="SAM" id="Phobius"/>
    </source>
</evidence>
<sequence length="269" mass="32062">MKKFQMSLEYEIYIVYKICLKIFKSKGYLNFFFKLLLIITLQTNCFQYNFLNFCILKFQVLQTENQGISCNFCENLTFKFKKNLMICDNSKCCQNKLLNDTVENQSKKKKKKKKNNNNNIIKMIILDNQHPDFTISGEPPNLSVKFRILNPMDPCSIMLSLKSLKNVIDYMKIKHILRYYIYYCLFIDIQKQQVQTIKKQKPTKRKKKDKKKEKKEGKKTEKECQKRKVSKKTSLVIVLDQCHLIIANNFFCVENKMSMIKESIVTSYF</sequence>
<accession>A0ABQ9EEW2</accession>
<keyword evidence="2" id="KW-0472">Membrane</keyword>
<comment type="caution">
    <text evidence="3">The sequence shown here is derived from an EMBL/GenBank/DDBJ whole genome shotgun (WGS) entry which is preliminary data.</text>
</comment>
<feature type="compositionally biased region" description="Basic and acidic residues" evidence="1">
    <location>
        <begin position="214"/>
        <end position="224"/>
    </location>
</feature>
<evidence type="ECO:0000313" key="3">
    <source>
        <dbReference type="EMBL" id="KAJ8303848.1"/>
    </source>
</evidence>
<evidence type="ECO:0000313" key="4">
    <source>
        <dbReference type="Proteomes" id="UP001217089"/>
    </source>
</evidence>
<feature type="compositionally biased region" description="Basic residues" evidence="1">
    <location>
        <begin position="198"/>
        <end position="213"/>
    </location>
</feature>
<feature type="transmembrane region" description="Helical" evidence="2">
    <location>
        <begin position="31"/>
        <end position="51"/>
    </location>
</feature>
<dbReference type="Proteomes" id="UP001217089">
    <property type="component" value="Unassembled WGS sequence"/>
</dbReference>
<protein>
    <submittedName>
        <fullName evidence="3">Uncharacterized protein</fullName>
    </submittedName>
</protein>
<organism evidence="3 4">
    <name type="scientific">Tegillarca granosa</name>
    <name type="common">Malaysian cockle</name>
    <name type="synonym">Anadara granosa</name>
    <dbReference type="NCBI Taxonomy" id="220873"/>
    <lineage>
        <taxon>Eukaryota</taxon>
        <taxon>Metazoa</taxon>
        <taxon>Spiralia</taxon>
        <taxon>Lophotrochozoa</taxon>
        <taxon>Mollusca</taxon>
        <taxon>Bivalvia</taxon>
        <taxon>Autobranchia</taxon>
        <taxon>Pteriomorphia</taxon>
        <taxon>Arcoida</taxon>
        <taxon>Arcoidea</taxon>
        <taxon>Arcidae</taxon>
        <taxon>Tegillarca</taxon>
    </lineage>
</organism>
<keyword evidence="2" id="KW-1133">Transmembrane helix</keyword>
<evidence type="ECO:0000256" key="1">
    <source>
        <dbReference type="SAM" id="MobiDB-lite"/>
    </source>
</evidence>
<reference evidence="3 4" key="1">
    <citation type="submission" date="2022-12" db="EMBL/GenBank/DDBJ databases">
        <title>Chromosome-level genome of Tegillarca granosa.</title>
        <authorList>
            <person name="Kim J."/>
        </authorList>
    </citation>
    <scope>NUCLEOTIDE SEQUENCE [LARGE SCALE GENOMIC DNA]</scope>
    <source>
        <strain evidence="3">Teg-2019</strain>
        <tissue evidence="3">Adductor muscle</tissue>
    </source>
</reference>
<feature type="region of interest" description="Disordered" evidence="1">
    <location>
        <begin position="197"/>
        <end position="224"/>
    </location>
</feature>
<dbReference type="EMBL" id="JARBDR010000903">
    <property type="protein sequence ID" value="KAJ8303848.1"/>
    <property type="molecule type" value="Genomic_DNA"/>
</dbReference>
<name>A0ABQ9EEW2_TEGGR</name>
<proteinExistence type="predicted"/>
<gene>
    <name evidence="3" type="ORF">KUTeg_017431</name>
</gene>